<dbReference type="EMBL" id="LCIN01000018">
    <property type="protein sequence ID" value="KKT56125.1"/>
    <property type="molecule type" value="Genomic_DNA"/>
</dbReference>
<dbReference type="Proteomes" id="UP000033977">
    <property type="component" value="Unassembled WGS sequence"/>
</dbReference>
<organism evidence="1 2">
    <name type="scientific">Candidatus Giovannonibacteria bacterium GW2011_GWB1_44_23</name>
    <dbReference type="NCBI Taxonomy" id="1618652"/>
    <lineage>
        <taxon>Bacteria</taxon>
        <taxon>Candidatus Giovannoniibacteriota</taxon>
    </lineage>
</organism>
<dbReference type="AlphaFoldDB" id="A0A0G1IA86"/>
<comment type="caution">
    <text evidence="1">The sequence shown here is derived from an EMBL/GenBank/DDBJ whole genome shotgun (WGS) entry which is preliminary data.</text>
</comment>
<feature type="non-terminal residue" evidence="1">
    <location>
        <position position="29"/>
    </location>
</feature>
<sequence>MANREARISAPSGLDSSPKIQWAAVSAAH</sequence>
<evidence type="ECO:0000313" key="2">
    <source>
        <dbReference type="Proteomes" id="UP000033977"/>
    </source>
</evidence>
<accession>A0A0G1IA86</accession>
<proteinExistence type="predicted"/>
<name>A0A0G1IA86_9BACT</name>
<gene>
    <name evidence="1" type="ORF">UW49_C0018G0032</name>
</gene>
<evidence type="ECO:0000313" key="1">
    <source>
        <dbReference type="EMBL" id="KKT56125.1"/>
    </source>
</evidence>
<reference evidence="1 2" key="1">
    <citation type="journal article" date="2015" name="Nature">
        <title>rRNA introns, odd ribosomes, and small enigmatic genomes across a large radiation of phyla.</title>
        <authorList>
            <person name="Brown C.T."/>
            <person name="Hug L.A."/>
            <person name="Thomas B.C."/>
            <person name="Sharon I."/>
            <person name="Castelle C.J."/>
            <person name="Singh A."/>
            <person name="Wilkins M.J."/>
            <person name="Williams K.H."/>
            <person name="Banfield J.F."/>
        </authorList>
    </citation>
    <scope>NUCLEOTIDE SEQUENCE [LARGE SCALE GENOMIC DNA]</scope>
</reference>
<protein>
    <submittedName>
        <fullName evidence="1">Uncharacterized protein</fullName>
    </submittedName>
</protein>